<evidence type="ECO:0000313" key="4">
    <source>
        <dbReference type="Proteomes" id="UP000256328"/>
    </source>
</evidence>
<dbReference type="SUPFAM" id="SSF53474">
    <property type="entry name" value="alpha/beta-Hydrolases"/>
    <property type="match status" value="1"/>
</dbReference>
<sequence length="295" mass="32744">MESLNYVRLKVIASTLRLAQPCPVKSPNFDDVIQVPSRDADRTIKVHVYRPSNPEANAPSPVLVNFHGSGFVLYWHGSDDYFCRLVARKAQYTVLDVQYRLAPEHPFPAAPHDAEDVVKYVLSQPQQYDTTHLSVSGFSAGANLALVVSSLADFPKKTFRSVLAIYPPTDQATDPFTKKAPDPSGTPIPGNIASLFNQCYFGDQDPKNPMISPIFADANAFPENMLIITCACDTLAPEAEAFADKIEKEGGKGRHLVRRRVPGVNHGWDKLPDIDSEGEKKRDEIYDMAIEMLKR</sequence>
<organism evidence="3 4">
    <name type="scientific">Coleophoma crateriformis</name>
    <dbReference type="NCBI Taxonomy" id="565419"/>
    <lineage>
        <taxon>Eukaryota</taxon>
        <taxon>Fungi</taxon>
        <taxon>Dikarya</taxon>
        <taxon>Ascomycota</taxon>
        <taxon>Pezizomycotina</taxon>
        <taxon>Leotiomycetes</taxon>
        <taxon>Helotiales</taxon>
        <taxon>Dermateaceae</taxon>
        <taxon>Coleophoma</taxon>
    </lineage>
</organism>
<gene>
    <name evidence="3" type="ORF">BP5796_03462</name>
</gene>
<dbReference type="Proteomes" id="UP000256328">
    <property type="component" value="Unassembled WGS sequence"/>
</dbReference>
<dbReference type="EMBL" id="PDLN01000004">
    <property type="protein sequence ID" value="RDW87768.1"/>
    <property type="molecule type" value="Genomic_DNA"/>
</dbReference>
<protein>
    <recommendedName>
        <fullName evidence="2">Alpha/beta hydrolase fold-3 domain-containing protein</fullName>
    </recommendedName>
</protein>
<dbReference type="InterPro" id="IPR013094">
    <property type="entry name" value="AB_hydrolase_3"/>
</dbReference>
<dbReference type="InterPro" id="IPR050300">
    <property type="entry name" value="GDXG_lipolytic_enzyme"/>
</dbReference>
<dbReference type="Gene3D" id="3.40.50.1820">
    <property type="entry name" value="alpha/beta hydrolase"/>
    <property type="match status" value="1"/>
</dbReference>
<keyword evidence="4" id="KW-1185">Reference proteome</keyword>
<keyword evidence="1" id="KW-0378">Hydrolase</keyword>
<evidence type="ECO:0000256" key="1">
    <source>
        <dbReference type="ARBA" id="ARBA00022801"/>
    </source>
</evidence>
<dbReference type="PANTHER" id="PTHR48081">
    <property type="entry name" value="AB HYDROLASE SUPERFAMILY PROTEIN C4A8.06C"/>
    <property type="match status" value="1"/>
</dbReference>
<comment type="caution">
    <text evidence="3">The sequence shown here is derived from an EMBL/GenBank/DDBJ whole genome shotgun (WGS) entry which is preliminary data.</text>
</comment>
<dbReference type="Pfam" id="PF07859">
    <property type="entry name" value="Abhydrolase_3"/>
    <property type="match status" value="1"/>
</dbReference>
<proteinExistence type="predicted"/>
<accession>A0A3D8SPP2</accession>
<dbReference type="AlphaFoldDB" id="A0A3D8SPP2"/>
<dbReference type="InterPro" id="IPR029058">
    <property type="entry name" value="AB_hydrolase_fold"/>
</dbReference>
<evidence type="ECO:0000313" key="3">
    <source>
        <dbReference type="EMBL" id="RDW87768.1"/>
    </source>
</evidence>
<dbReference type="PANTHER" id="PTHR48081:SF8">
    <property type="entry name" value="ALPHA_BETA HYDROLASE FOLD-3 DOMAIN-CONTAINING PROTEIN-RELATED"/>
    <property type="match status" value="1"/>
</dbReference>
<dbReference type="GO" id="GO:0016787">
    <property type="term" value="F:hydrolase activity"/>
    <property type="evidence" value="ECO:0007669"/>
    <property type="project" value="UniProtKB-KW"/>
</dbReference>
<reference evidence="3 4" key="1">
    <citation type="journal article" date="2018" name="IMA Fungus">
        <title>IMA Genome-F 9: Draft genome sequence of Annulohypoxylon stygium, Aspergillus mulundensis, Berkeleyomyces basicola (syn. Thielaviopsis basicola), Ceratocystis smalleyi, two Cercospora beticola strains, Coleophoma cylindrospora, Fusarium fracticaudum, Phialophora cf. hyalina, and Morchella septimelata.</title>
        <authorList>
            <person name="Wingfield B.D."/>
            <person name="Bills G.F."/>
            <person name="Dong Y."/>
            <person name="Huang W."/>
            <person name="Nel W.J."/>
            <person name="Swalarsk-Parry B.S."/>
            <person name="Vaghefi N."/>
            <person name="Wilken P.M."/>
            <person name="An Z."/>
            <person name="de Beer Z.W."/>
            <person name="De Vos L."/>
            <person name="Chen L."/>
            <person name="Duong T.A."/>
            <person name="Gao Y."/>
            <person name="Hammerbacher A."/>
            <person name="Kikkert J.R."/>
            <person name="Li Y."/>
            <person name="Li H."/>
            <person name="Li K."/>
            <person name="Li Q."/>
            <person name="Liu X."/>
            <person name="Ma X."/>
            <person name="Naidoo K."/>
            <person name="Pethybridge S.J."/>
            <person name="Sun J."/>
            <person name="Steenkamp E.T."/>
            <person name="van der Nest M.A."/>
            <person name="van Wyk S."/>
            <person name="Wingfield M.J."/>
            <person name="Xiong C."/>
            <person name="Yue Q."/>
            <person name="Zhang X."/>
        </authorList>
    </citation>
    <scope>NUCLEOTIDE SEQUENCE [LARGE SCALE GENOMIC DNA]</scope>
    <source>
        <strain evidence="3 4">BP5796</strain>
    </source>
</reference>
<name>A0A3D8SPP2_9HELO</name>
<feature type="domain" description="Alpha/beta hydrolase fold-3" evidence="2">
    <location>
        <begin position="63"/>
        <end position="268"/>
    </location>
</feature>
<dbReference type="OrthoDB" id="408631at2759"/>
<evidence type="ECO:0000259" key="2">
    <source>
        <dbReference type="Pfam" id="PF07859"/>
    </source>
</evidence>